<dbReference type="EMBL" id="BEZZ01095299">
    <property type="protein sequence ID" value="GCC42948.1"/>
    <property type="molecule type" value="Genomic_DNA"/>
</dbReference>
<dbReference type="Proteomes" id="UP000287033">
    <property type="component" value="Unassembled WGS sequence"/>
</dbReference>
<dbReference type="AlphaFoldDB" id="A0A401TJZ4"/>
<protein>
    <submittedName>
        <fullName evidence="1">Uncharacterized protein</fullName>
    </submittedName>
</protein>
<feature type="non-terminal residue" evidence="1">
    <location>
        <position position="1"/>
    </location>
</feature>
<name>A0A401TJZ4_CHIPU</name>
<comment type="caution">
    <text evidence="1">The sequence shown here is derived from an EMBL/GenBank/DDBJ whole genome shotgun (WGS) entry which is preliminary data.</text>
</comment>
<sequence>PVLTGKFLLGVSVQGHVVVVGFKKDWFTVWKKDSAI</sequence>
<reference evidence="1 2" key="1">
    <citation type="journal article" date="2018" name="Nat. Ecol. Evol.">
        <title>Shark genomes provide insights into elasmobranch evolution and the origin of vertebrates.</title>
        <authorList>
            <person name="Hara Y"/>
            <person name="Yamaguchi K"/>
            <person name="Onimaru K"/>
            <person name="Kadota M"/>
            <person name="Koyanagi M"/>
            <person name="Keeley SD"/>
            <person name="Tatsumi K"/>
            <person name="Tanaka K"/>
            <person name="Motone F"/>
            <person name="Kageyama Y"/>
            <person name="Nozu R"/>
            <person name="Adachi N"/>
            <person name="Nishimura O"/>
            <person name="Nakagawa R"/>
            <person name="Tanegashima C"/>
            <person name="Kiyatake I"/>
            <person name="Matsumoto R"/>
            <person name="Murakumo K"/>
            <person name="Nishida K"/>
            <person name="Terakita A"/>
            <person name="Kuratani S"/>
            <person name="Sato K"/>
            <person name="Hyodo S Kuraku.S."/>
        </authorList>
    </citation>
    <scope>NUCLEOTIDE SEQUENCE [LARGE SCALE GENOMIC DNA]</scope>
</reference>
<gene>
    <name evidence="1" type="ORF">chiPu_0027105</name>
</gene>
<keyword evidence="2" id="KW-1185">Reference proteome</keyword>
<evidence type="ECO:0000313" key="1">
    <source>
        <dbReference type="EMBL" id="GCC42948.1"/>
    </source>
</evidence>
<organism evidence="1 2">
    <name type="scientific">Chiloscyllium punctatum</name>
    <name type="common">Brownbanded bambooshark</name>
    <name type="synonym">Hemiscyllium punctatum</name>
    <dbReference type="NCBI Taxonomy" id="137246"/>
    <lineage>
        <taxon>Eukaryota</taxon>
        <taxon>Metazoa</taxon>
        <taxon>Chordata</taxon>
        <taxon>Craniata</taxon>
        <taxon>Vertebrata</taxon>
        <taxon>Chondrichthyes</taxon>
        <taxon>Elasmobranchii</taxon>
        <taxon>Galeomorphii</taxon>
        <taxon>Galeoidea</taxon>
        <taxon>Orectolobiformes</taxon>
        <taxon>Hemiscylliidae</taxon>
        <taxon>Chiloscyllium</taxon>
    </lineage>
</organism>
<accession>A0A401TJZ4</accession>
<proteinExistence type="predicted"/>
<evidence type="ECO:0000313" key="2">
    <source>
        <dbReference type="Proteomes" id="UP000287033"/>
    </source>
</evidence>